<keyword evidence="3" id="KW-1185">Reference proteome</keyword>
<evidence type="ECO:0000313" key="2">
    <source>
        <dbReference type="EMBL" id="CCK70967.1"/>
    </source>
</evidence>
<evidence type="ECO:0000256" key="1">
    <source>
        <dbReference type="SAM" id="MobiDB-lite"/>
    </source>
</evidence>
<evidence type="ECO:0000313" key="3">
    <source>
        <dbReference type="Proteomes" id="UP000006310"/>
    </source>
</evidence>
<dbReference type="Proteomes" id="UP000006310">
    <property type="component" value="Chromosome 6"/>
</dbReference>
<dbReference type="HOGENOM" id="CLU_2073514_0_0_1"/>
<accession>J7S0F7</accession>
<feature type="region of interest" description="Disordered" evidence="1">
    <location>
        <begin position="38"/>
        <end position="95"/>
    </location>
</feature>
<dbReference type="KEGG" id="kng:KNAG_0F03050"/>
<protein>
    <submittedName>
        <fullName evidence="2">Uncharacterized protein</fullName>
    </submittedName>
</protein>
<feature type="compositionally biased region" description="Basic residues" evidence="1">
    <location>
        <begin position="50"/>
        <end position="62"/>
    </location>
</feature>
<dbReference type="AlphaFoldDB" id="J7S0F7"/>
<gene>
    <name evidence="2" type="primary">KNAG0F03050</name>
    <name evidence="2" type="ordered locus">KNAG_0F03050</name>
</gene>
<proteinExistence type="predicted"/>
<dbReference type="GeneID" id="34526682"/>
<dbReference type="eggNOG" id="KOG2726">
    <property type="taxonomic scope" value="Eukaryota"/>
</dbReference>
<organism evidence="2 3">
    <name type="scientific">Huiozyma naganishii (strain ATCC MYA-139 / BCRC 22969 / CBS 8797 / KCTC 17520 / NBRC 10181 / NCYC 3082 / Yp74L-3)</name>
    <name type="common">Yeast</name>
    <name type="synonym">Kazachstania naganishii</name>
    <dbReference type="NCBI Taxonomy" id="1071383"/>
    <lineage>
        <taxon>Eukaryota</taxon>
        <taxon>Fungi</taxon>
        <taxon>Dikarya</taxon>
        <taxon>Ascomycota</taxon>
        <taxon>Saccharomycotina</taxon>
        <taxon>Saccharomycetes</taxon>
        <taxon>Saccharomycetales</taxon>
        <taxon>Saccharomycetaceae</taxon>
        <taxon>Huiozyma</taxon>
    </lineage>
</organism>
<dbReference type="EMBL" id="HE978319">
    <property type="protein sequence ID" value="CCK70967.1"/>
    <property type="molecule type" value="Genomic_DNA"/>
</dbReference>
<dbReference type="RefSeq" id="XP_022465213.1">
    <property type="nucleotide sequence ID" value="XM_022608748.1"/>
</dbReference>
<reference evidence="3" key="2">
    <citation type="submission" date="2012-08" db="EMBL/GenBank/DDBJ databases">
        <title>Genome sequence of Kazachstania naganishii.</title>
        <authorList>
            <person name="Gordon J.L."/>
            <person name="Armisen D."/>
            <person name="Proux-Wera E."/>
            <person name="OhEigeartaigh S.S."/>
            <person name="Byrne K.P."/>
            <person name="Wolfe K.H."/>
        </authorList>
    </citation>
    <scope>NUCLEOTIDE SEQUENCE [LARGE SCALE GENOMIC DNA]</scope>
    <source>
        <strain evidence="3">ATCC MYA-139 / BCRC 22969 / CBS 8797 / CCRC 22969 / KCTC 17520 / NBRC 10181 / NCYC 3082</strain>
    </source>
</reference>
<dbReference type="STRING" id="1071383.J7S0F7"/>
<dbReference type="OrthoDB" id="277888at2759"/>
<sequence>MFVLRRSFSRCVRLQIKRTQFPPRPKFTAEMESQCEESFLHGGRGPRWTGRSRTKVTKRRKVTTATRADRNCRFLPGDEVTGAEPRDSKTENGLSIECGRRCEEDRGRVGVGTAAEKG</sequence>
<reference evidence="2 3" key="1">
    <citation type="journal article" date="2011" name="Proc. Natl. Acad. Sci. U.S.A.">
        <title>Evolutionary erosion of yeast sex chromosomes by mating-type switching accidents.</title>
        <authorList>
            <person name="Gordon J.L."/>
            <person name="Armisen D."/>
            <person name="Proux-Wera E."/>
            <person name="Oheigeartaigh S.S."/>
            <person name="Byrne K.P."/>
            <person name="Wolfe K.H."/>
        </authorList>
    </citation>
    <scope>NUCLEOTIDE SEQUENCE [LARGE SCALE GENOMIC DNA]</scope>
    <source>
        <strain evidence="3">ATCC MYA-139 / BCRC 22969 / CBS 8797 / CCRC 22969 / KCTC 17520 / NBRC 10181 / NCYC 3082</strain>
    </source>
</reference>
<name>J7S0F7_HUIN7</name>